<evidence type="ECO:0000313" key="3">
    <source>
        <dbReference type="Proteomes" id="UP000245974"/>
    </source>
</evidence>
<keyword evidence="1" id="KW-1133">Transmembrane helix</keyword>
<accession>A0A2U3N3J3</accession>
<reference evidence="3" key="1">
    <citation type="submission" date="2018-03" db="EMBL/GenBank/DDBJ databases">
        <authorList>
            <person name="Blom J."/>
        </authorList>
    </citation>
    <scope>NUCLEOTIDE SEQUENCE [LARGE SCALE GENOMIC DNA]</scope>
    <source>
        <strain evidence="3">KPC-SM-21</strain>
    </source>
</reference>
<keyword evidence="1" id="KW-0472">Membrane</keyword>
<keyword evidence="3" id="KW-1185">Reference proteome</keyword>
<keyword evidence="1" id="KW-0812">Transmembrane</keyword>
<sequence length="64" mass="7378">MLNVLIFFTRVLFVVLFSYSASIPALILFLNTYSFFTLSEYQSSILYSPLSNFVGYSFSIHSFL</sequence>
<proteinExistence type="predicted"/>
<dbReference type="EMBL" id="OOGT01000243">
    <property type="protein sequence ID" value="SPL72241.1"/>
    <property type="molecule type" value="Genomic_DNA"/>
</dbReference>
<evidence type="ECO:0000256" key="1">
    <source>
        <dbReference type="SAM" id="Phobius"/>
    </source>
</evidence>
<name>A0A2U3N3J3_9GAMM</name>
<feature type="transmembrane region" description="Helical" evidence="1">
    <location>
        <begin position="6"/>
        <end position="30"/>
    </location>
</feature>
<evidence type="ECO:0000313" key="2">
    <source>
        <dbReference type="EMBL" id="SPL72241.1"/>
    </source>
</evidence>
<dbReference type="InParanoid" id="A0A2U3N3J3"/>
<dbReference type="Proteomes" id="UP000245974">
    <property type="component" value="Unassembled WGS sequence"/>
</dbReference>
<protein>
    <submittedName>
        <fullName evidence="2">Uncharacterized protein</fullName>
    </submittedName>
</protein>
<organism evidence="2 3">
    <name type="scientific">Acinetobacter stercoris</name>
    <dbReference type="NCBI Taxonomy" id="2126983"/>
    <lineage>
        <taxon>Bacteria</taxon>
        <taxon>Pseudomonadati</taxon>
        <taxon>Pseudomonadota</taxon>
        <taxon>Gammaproteobacteria</taxon>
        <taxon>Moraxellales</taxon>
        <taxon>Moraxellaceae</taxon>
        <taxon>Acinetobacter</taxon>
    </lineage>
</organism>
<dbReference type="AlphaFoldDB" id="A0A2U3N3J3"/>
<gene>
    <name evidence="2" type="ORF">KPC_3419</name>
</gene>